<dbReference type="InterPro" id="IPR016181">
    <property type="entry name" value="Acyl_CoA_acyltransferase"/>
</dbReference>
<dbReference type="InterPro" id="IPR000182">
    <property type="entry name" value="GNAT_dom"/>
</dbReference>
<dbReference type="OrthoDB" id="9805924at2"/>
<dbReference type="SUPFAM" id="SSF55729">
    <property type="entry name" value="Acyl-CoA N-acyltransferases (Nat)"/>
    <property type="match status" value="1"/>
</dbReference>
<feature type="domain" description="N-acetyltransferase" evidence="4">
    <location>
        <begin position="3"/>
        <end position="148"/>
    </location>
</feature>
<keyword evidence="3" id="KW-0012">Acyltransferase</keyword>
<gene>
    <name evidence="5" type="ORF">C4S77_06500</name>
</gene>
<proteinExistence type="inferred from homology"/>
<name>A0A2S8ACK6_9FLAO</name>
<dbReference type="PANTHER" id="PTHR10545">
    <property type="entry name" value="DIAMINE N-ACETYLTRANSFERASE"/>
    <property type="match status" value="1"/>
</dbReference>
<dbReference type="Pfam" id="PF00583">
    <property type="entry name" value="Acetyltransf_1"/>
    <property type="match status" value="1"/>
</dbReference>
<evidence type="ECO:0000256" key="3">
    <source>
        <dbReference type="ARBA" id="ARBA00023315"/>
    </source>
</evidence>
<comment type="similarity">
    <text evidence="1">Belongs to the acetyltransferase family.</text>
</comment>
<dbReference type="AlphaFoldDB" id="A0A2S8ACK6"/>
<protein>
    <submittedName>
        <fullName evidence="5">GNAT family N-acetyltransferase</fullName>
    </submittedName>
</protein>
<reference evidence="5 6" key="1">
    <citation type="submission" date="2018-02" db="EMBL/GenBank/DDBJ databases">
        <title>Genome sequences of Apibacter spp., gut symbionts of Asian honey bees.</title>
        <authorList>
            <person name="Kwong W.K."/>
            <person name="Steele M.I."/>
            <person name="Moran N.A."/>
        </authorList>
    </citation>
    <scope>NUCLEOTIDE SEQUENCE [LARGE SCALE GENOMIC DNA]</scope>
    <source>
        <strain evidence="6">wkB301</strain>
    </source>
</reference>
<dbReference type="CDD" id="cd04301">
    <property type="entry name" value="NAT_SF"/>
    <property type="match status" value="1"/>
</dbReference>
<dbReference type="FunFam" id="3.40.630.30:FF:000064">
    <property type="entry name" value="GNAT family acetyltransferase"/>
    <property type="match status" value="1"/>
</dbReference>
<dbReference type="PROSITE" id="PS51186">
    <property type="entry name" value="GNAT"/>
    <property type="match status" value="1"/>
</dbReference>
<dbReference type="RefSeq" id="WP_105246876.1">
    <property type="nucleotide sequence ID" value="NZ_PSZM01000037.1"/>
</dbReference>
<dbReference type="PANTHER" id="PTHR10545:SF29">
    <property type="entry name" value="GH14572P-RELATED"/>
    <property type="match status" value="1"/>
</dbReference>
<keyword evidence="6" id="KW-1185">Reference proteome</keyword>
<evidence type="ECO:0000259" key="4">
    <source>
        <dbReference type="PROSITE" id="PS51186"/>
    </source>
</evidence>
<dbReference type="GO" id="GO:0008080">
    <property type="term" value="F:N-acetyltransferase activity"/>
    <property type="evidence" value="ECO:0007669"/>
    <property type="project" value="UniProtKB-ARBA"/>
</dbReference>
<dbReference type="InterPro" id="IPR051016">
    <property type="entry name" value="Diverse_Substrate_AcTransf"/>
</dbReference>
<dbReference type="Gene3D" id="3.40.630.30">
    <property type="match status" value="1"/>
</dbReference>
<evidence type="ECO:0000313" key="6">
    <source>
        <dbReference type="Proteomes" id="UP000238042"/>
    </source>
</evidence>
<sequence>MKIKIEEIVEEDFETLIELFRELAVFENLPEKMINSVKRMKAEKDFFRGFTIKDENNIILGYVTFFFAYYTWVGKSLYMDDLYIREEHRGKGLGTQLIKKVISFAKETNCQKLRWQVSNWNKSAIKFYKSLGAQIDEVDKNCDLMFDN</sequence>
<evidence type="ECO:0000256" key="2">
    <source>
        <dbReference type="ARBA" id="ARBA00022679"/>
    </source>
</evidence>
<organism evidence="5 6">
    <name type="scientific">Apibacter adventoris</name>
    <dbReference type="NCBI Taxonomy" id="1679466"/>
    <lineage>
        <taxon>Bacteria</taxon>
        <taxon>Pseudomonadati</taxon>
        <taxon>Bacteroidota</taxon>
        <taxon>Flavobacteriia</taxon>
        <taxon>Flavobacteriales</taxon>
        <taxon>Weeksellaceae</taxon>
        <taxon>Apibacter</taxon>
    </lineage>
</organism>
<evidence type="ECO:0000256" key="1">
    <source>
        <dbReference type="ARBA" id="ARBA00008694"/>
    </source>
</evidence>
<dbReference type="Proteomes" id="UP000238042">
    <property type="component" value="Unassembled WGS sequence"/>
</dbReference>
<dbReference type="EMBL" id="PSZM01000037">
    <property type="protein sequence ID" value="PQL92668.1"/>
    <property type="molecule type" value="Genomic_DNA"/>
</dbReference>
<evidence type="ECO:0000313" key="5">
    <source>
        <dbReference type="EMBL" id="PQL92668.1"/>
    </source>
</evidence>
<keyword evidence="2 5" id="KW-0808">Transferase</keyword>
<accession>A0A2S8ACK6</accession>
<comment type="caution">
    <text evidence="5">The sequence shown here is derived from an EMBL/GenBank/DDBJ whole genome shotgun (WGS) entry which is preliminary data.</text>
</comment>